<keyword evidence="2" id="KW-0963">Cytoplasm</keyword>
<evidence type="ECO:0000313" key="11">
    <source>
        <dbReference type="EMBL" id="MBB6729813.1"/>
    </source>
</evidence>
<keyword evidence="4" id="KW-0902">Two-component regulatory system</keyword>
<comment type="caution">
    <text evidence="11">The sequence shown here is derived from an EMBL/GenBank/DDBJ whole genome shotgun (WGS) entry which is preliminary data.</text>
</comment>
<keyword evidence="5" id="KW-0805">Transcription regulation</keyword>
<dbReference type="InterPro" id="IPR051552">
    <property type="entry name" value="HptR"/>
</dbReference>
<dbReference type="SUPFAM" id="SSF52172">
    <property type="entry name" value="CheY-like"/>
    <property type="match status" value="1"/>
</dbReference>
<sequence>MDKVLIVDDEPGALKALKYLLDWESYGFEVAGEAANGREALDRLAEDEFSLIVTDIRMPGIDGLELIRRVRELSGIPILVMSGFEEFEYVKACLKFGIKDYLLKPVAEEDLGRLLQDVREDLNRVRKLNRQLYHGMKAMRDQVLRQWASGAMRTQDAEERFRLTELPLDPSRHAACCLLVEMDFMDETDVFLTDGTIQVLRFAVRNIMEEIVGDGGCVFELTDQRFGILLYEERDRLTAEDVLSVADGVQVHVTRYAKVSVTIGIGDIVWPASSIPRSFAVAEKMLDRKFFAGGNAVIWKATFDEETPGEGTRELQPLLDAVACADEKQVHLLLKRQMERFAAGGARPAQVRSYMLELFVNLFHLLMKEGVRAESLFRDGGGSLAALEAKTISQLFAYAQTKCTEAIALRAASQSPQPVTTVEAIKRIVDAEYGSGTISLKAISEQIYMNPAYLGQLFKSAEGMSFNDYLLRVRMEKAKELLRKTDKKVLEVAMDVGYRELNWFYKKFKEYTGVSTSEFRAVK</sequence>
<evidence type="ECO:0000313" key="12">
    <source>
        <dbReference type="Proteomes" id="UP000564644"/>
    </source>
</evidence>
<evidence type="ECO:0000256" key="6">
    <source>
        <dbReference type="ARBA" id="ARBA00023125"/>
    </source>
</evidence>
<feature type="domain" description="Response regulatory" evidence="10">
    <location>
        <begin position="3"/>
        <end position="119"/>
    </location>
</feature>
<keyword evidence="6" id="KW-0238">DNA-binding</keyword>
<feature type="modified residue" description="4-aspartylphosphate" evidence="8">
    <location>
        <position position="55"/>
    </location>
</feature>
<dbReference type="GO" id="GO:0005737">
    <property type="term" value="C:cytoplasm"/>
    <property type="evidence" value="ECO:0007669"/>
    <property type="project" value="UniProtKB-SubCell"/>
</dbReference>
<keyword evidence="7" id="KW-0804">Transcription</keyword>
<proteinExistence type="predicted"/>
<reference evidence="11 12" key="1">
    <citation type="submission" date="2020-08" db="EMBL/GenBank/DDBJ databases">
        <title>Cohnella phylogeny.</title>
        <authorList>
            <person name="Dunlap C."/>
        </authorList>
    </citation>
    <scope>NUCLEOTIDE SEQUENCE [LARGE SCALE GENOMIC DNA]</scope>
    <source>
        <strain evidence="11 12">CBP 2801</strain>
    </source>
</reference>
<evidence type="ECO:0000256" key="1">
    <source>
        <dbReference type="ARBA" id="ARBA00004496"/>
    </source>
</evidence>
<dbReference type="InterPro" id="IPR009057">
    <property type="entry name" value="Homeodomain-like_sf"/>
</dbReference>
<evidence type="ECO:0000259" key="10">
    <source>
        <dbReference type="PROSITE" id="PS50110"/>
    </source>
</evidence>
<dbReference type="SUPFAM" id="SSF46689">
    <property type="entry name" value="Homeodomain-like"/>
    <property type="match status" value="1"/>
</dbReference>
<evidence type="ECO:0000256" key="3">
    <source>
        <dbReference type="ARBA" id="ARBA00022553"/>
    </source>
</evidence>
<dbReference type="EMBL" id="JACJVO010000003">
    <property type="protein sequence ID" value="MBB6729813.1"/>
    <property type="molecule type" value="Genomic_DNA"/>
</dbReference>
<protein>
    <submittedName>
        <fullName evidence="11">Response regulator</fullName>
    </submittedName>
</protein>
<dbReference type="Gene3D" id="1.10.10.60">
    <property type="entry name" value="Homeodomain-like"/>
    <property type="match status" value="2"/>
</dbReference>
<evidence type="ECO:0000259" key="9">
    <source>
        <dbReference type="PROSITE" id="PS01124"/>
    </source>
</evidence>
<dbReference type="InterPro" id="IPR018060">
    <property type="entry name" value="HTH_AraC"/>
</dbReference>
<dbReference type="Gene3D" id="3.40.50.2300">
    <property type="match status" value="1"/>
</dbReference>
<keyword evidence="12" id="KW-1185">Reference proteome</keyword>
<accession>A0A7X0SLA2</accession>
<dbReference type="PROSITE" id="PS01124">
    <property type="entry name" value="HTH_ARAC_FAMILY_2"/>
    <property type="match status" value="1"/>
</dbReference>
<dbReference type="AlphaFoldDB" id="A0A7X0SLA2"/>
<dbReference type="GO" id="GO:0000160">
    <property type="term" value="P:phosphorelay signal transduction system"/>
    <property type="evidence" value="ECO:0007669"/>
    <property type="project" value="UniProtKB-KW"/>
</dbReference>
<dbReference type="GO" id="GO:0003700">
    <property type="term" value="F:DNA-binding transcription factor activity"/>
    <property type="evidence" value="ECO:0007669"/>
    <property type="project" value="InterPro"/>
</dbReference>
<dbReference type="Pfam" id="PF12833">
    <property type="entry name" value="HTH_18"/>
    <property type="match status" value="1"/>
</dbReference>
<dbReference type="CDD" id="cd17536">
    <property type="entry name" value="REC_YesN-like"/>
    <property type="match status" value="1"/>
</dbReference>
<feature type="domain" description="HTH araC/xylS-type" evidence="9">
    <location>
        <begin position="423"/>
        <end position="522"/>
    </location>
</feature>
<dbReference type="InterPro" id="IPR001789">
    <property type="entry name" value="Sig_transdc_resp-reg_receiver"/>
</dbReference>
<dbReference type="SMART" id="SM00342">
    <property type="entry name" value="HTH_ARAC"/>
    <property type="match status" value="1"/>
</dbReference>
<evidence type="ECO:0000256" key="4">
    <source>
        <dbReference type="ARBA" id="ARBA00023012"/>
    </source>
</evidence>
<dbReference type="Proteomes" id="UP000564644">
    <property type="component" value="Unassembled WGS sequence"/>
</dbReference>
<dbReference type="InterPro" id="IPR011006">
    <property type="entry name" value="CheY-like_superfamily"/>
</dbReference>
<evidence type="ECO:0000256" key="7">
    <source>
        <dbReference type="ARBA" id="ARBA00023163"/>
    </source>
</evidence>
<keyword evidence="3 8" id="KW-0597">Phosphoprotein</keyword>
<dbReference type="Pfam" id="PF00072">
    <property type="entry name" value="Response_reg"/>
    <property type="match status" value="1"/>
</dbReference>
<dbReference type="PANTHER" id="PTHR42713">
    <property type="entry name" value="HISTIDINE KINASE-RELATED"/>
    <property type="match status" value="1"/>
</dbReference>
<dbReference type="GO" id="GO:0043565">
    <property type="term" value="F:sequence-specific DNA binding"/>
    <property type="evidence" value="ECO:0007669"/>
    <property type="project" value="InterPro"/>
</dbReference>
<dbReference type="PANTHER" id="PTHR42713:SF3">
    <property type="entry name" value="TRANSCRIPTIONAL REGULATORY PROTEIN HPTR"/>
    <property type="match status" value="1"/>
</dbReference>
<dbReference type="PROSITE" id="PS50110">
    <property type="entry name" value="RESPONSE_REGULATORY"/>
    <property type="match status" value="1"/>
</dbReference>
<evidence type="ECO:0000256" key="5">
    <source>
        <dbReference type="ARBA" id="ARBA00023015"/>
    </source>
</evidence>
<organism evidence="11 12">
    <name type="scientific">Cohnella zeiphila</name>
    <dbReference type="NCBI Taxonomy" id="2761120"/>
    <lineage>
        <taxon>Bacteria</taxon>
        <taxon>Bacillati</taxon>
        <taxon>Bacillota</taxon>
        <taxon>Bacilli</taxon>
        <taxon>Bacillales</taxon>
        <taxon>Paenibacillaceae</taxon>
        <taxon>Cohnella</taxon>
    </lineage>
</organism>
<gene>
    <name evidence="11" type="ORF">H7C18_02795</name>
</gene>
<evidence type="ECO:0000256" key="8">
    <source>
        <dbReference type="PROSITE-ProRule" id="PRU00169"/>
    </source>
</evidence>
<evidence type="ECO:0000256" key="2">
    <source>
        <dbReference type="ARBA" id="ARBA00022490"/>
    </source>
</evidence>
<comment type="subcellular location">
    <subcellularLocation>
        <location evidence="1">Cytoplasm</location>
    </subcellularLocation>
</comment>
<name>A0A7X0SLA2_9BACL</name>
<dbReference type="SMART" id="SM00448">
    <property type="entry name" value="REC"/>
    <property type="match status" value="1"/>
</dbReference>